<name>A0A0F7L6B0_9VIRU</name>
<organism evidence="1">
    <name type="scientific">uncultured marine virus</name>
    <dbReference type="NCBI Taxonomy" id="186617"/>
    <lineage>
        <taxon>Viruses</taxon>
        <taxon>environmental samples</taxon>
    </lineage>
</organism>
<evidence type="ECO:0000313" key="1">
    <source>
        <dbReference type="EMBL" id="AKH48109.1"/>
    </source>
</evidence>
<accession>A0A0F7L6B0</accession>
<protein>
    <submittedName>
        <fullName evidence="1">Uncharacterized protein</fullName>
    </submittedName>
</protein>
<sequence>MSNAPTTNAPIAPATLARFVQYAEDAGNWGGSPLVGGNVGGDAADKGFVLNMKKAGLVTTCADDGCVWIDFTDAGALLAEQHGVENVREA</sequence>
<proteinExistence type="predicted"/>
<reference evidence="1" key="1">
    <citation type="journal article" date="2015" name="Front. Microbiol.">
        <title>Combining genomic sequencing methods to explore viral diversity and reveal potential virus-host interactions.</title>
        <authorList>
            <person name="Chow C.E."/>
            <person name="Winget D.M."/>
            <person name="White R.A.III."/>
            <person name="Hallam S.J."/>
            <person name="Suttle C.A."/>
        </authorList>
    </citation>
    <scope>NUCLEOTIDE SEQUENCE</scope>
    <source>
        <strain evidence="1">Oxic1_6</strain>
    </source>
</reference>
<dbReference type="EMBL" id="KR029601">
    <property type="protein sequence ID" value="AKH48109.1"/>
    <property type="molecule type" value="Genomic_DNA"/>
</dbReference>
<reference evidence="1" key="2">
    <citation type="submission" date="2015-03" db="EMBL/GenBank/DDBJ databases">
        <authorList>
            <person name="Chow C.-E.T."/>
            <person name="Winget D.M."/>
            <person name="White R.A.III."/>
            <person name="Hallam S.J."/>
            <person name="Suttle C.A."/>
        </authorList>
    </citation>
    <scope>NUCLEOTIDE SEQUENCE</scope>
    <source>
        <strain evidence="1">Oxic1_6</strain>
    </source>
</reference>